<evidence type="ECO:0000259" key="2">
    <source>
        <dbReference type="Pfam" id="PF11760"/>
    </source>
</evidence>
<dbReference type="PANTHER" id="PTHR37477:SF1">
    <property type="entry name" value="COBALT-PRECORRIN-5A HYDROLASE"/>
    <property type="match status" value="1"/>
</dbReference>
<dbReference type="Proteomes" id="UP000234849">
    <property type="component" value="Unassembled WGS sequence"/>
</dbReference>
<dbReference type="PANTHER" id="PTHR37477">
    <property type="entry name" value="COBALT-PRECORRIN-5A HYDROLASE"/>
    <property type="match status" value="1"/>
</dbReference>
<evidence type="ECO:0000259" key="1">
    <source>
        <dbReference type="Pfam" id="PF01890"/>
    </source>
</evidence>
<dbReference type="EMBL" id="NIHM01000011">
    <property type="protein sequence ID" value="PLT54734.1"/>
    <property type="molecule type" value="Genomic_DNA"/>
</dbReference>
<dbReference type="InterPro" id="IPR002750">
    <property type="entry name" value="CobE/GbiG_C"/>
</dbReference>
<dbReference type="InterPro" id="IPR038029">
    <property type="entry name" value="GbiG_N_sf"/>
</dbReference>
<sequence length="360" mass="39124">MKRKSVRIYSFTGTGSCLALKLAEKLKQEGYVCTGYTVARFAEDKRLQRLNDGWKQEIGASWGEHALVFIGAAGIAIRAIAPFVKDKFTDPPVIVLDEKGTFAIPLLSGHVGGGVTLAKVLAEYTGGRAVITTATDVQKKFAADVFAMENGLVITDREEAKKISAGILEKKNTGIFSEFPLLGDIPEELTICGSEEQLEGCCGKIVICEKNPRNKKSGVLYLLPRNLYVGMGCKKGTKKEILEAELLKTLEKHGFLPEQIRALGSIDLKREEAGLLELADSLGVEFLTYSAESLQEISAVSSSSEFVRGVTGVDNVCERAAKKMCPEGVMVQEKVCLNQCTAAVVCGEVMVRFGKEEEER</sequence>
<feature type="domain" description="Cobalamin synthesis G N-terminal" evidence="2">
    <location>
        <begin position="65"/>
        <end position="136"/>
    </location>
</feature>
<evidence type="ECO:0000313" key="4">
    <source>
        <dbReference type="EMBL" id="PLT54734.1"/>
    </source>
</evidence>
<dbReference type="AlphaFoldDB" id="A0A2N5NHR3"/>
<dbReference type="SUPFAM" id="SSF159672">
    <property type="entry name" value="CbiG N-terminal domain-like"/>
    <property type="match status" value="1"/>
</dbReference>
<feature type="domain" description="Cobalamin biosynthesis central region" evidence="3">
    <location>
        <begin position="142"/>
        <end position="198"/>
    </location>
</feature>
<evidence type="ECO:0008006" key="6">
    <source>
        <dbReference type="Google" id="ProtNLM"/>
    </source>
</evidence>
<dbReference type="Gene3D" id="3.30.420.180">
    <property type="entry name" value="CobE/GbiG C-terminal domain"/>
    <property type="match status" value="1"/>
</dbReference>
<evidence type="ECO:0000313" key="5">
    <source>
        <dbReference type="Proteomes" id="UP000234849"/>
    </source>
</evidence>
<dbReference type="SUPFAM" id="SSF159664">
    <property type="entry name" value="CobE/GbiG C-terminal domain-like"/>
    <property type="match status" value="1"/>
</dbReference>
<dbReference type="InterPro" id="IPR021744">
    <property type="entry name" value="CbiG_N"/>
</dbReference>
<dbReference type="GO" id="GO:0009236">
    <property type="term" value="P:cobalamin biosynthetic process"/>
    <property type="evidence" value="ECO:0007669"/>
    <property type="project" value="InterPro"/>
</dbReference>
<dbReference type="Pfam" id="PF11761">
    <property type="entry name" value="CbiG_mid"/>
    <property type="match status" value="1"/>
</dbReference>
<accession>A0A2N5NHR3</accession>
<evidence type="ECO:0000259" key="3">
    <source>
        <dbReference type="Pfam" id="PF11761"/>
    </source>
</evidence>
<protein>
    <recommendedName>
        <fullName evidence="6">Cobalamin biosynthesis protein CbiG</fullName>
    </recommendedName>
</protein>
<dbReference type="Pfam" id="PF01890">
    <property type="entry name" value="CbiG_C"/>
    <property type="match status" value="1"/>
</dbReference>
<feature type="domain" description="CobE/GbiG C-terminal" evidence="1">
    <location>
        <begin position="227"/>
        <end position="344"/>
    </location>
</feature>
<proteinExistence type="predicted"/>
<dbReference type="InterPro" id="IPR036518">
    <property type="entry name" value="CobE/GbiG_C_sf"/>
</dbReference>
<dbReference type="RefSeq" id="WP_101879751.1">
    <property type="nucleotide sequence ID" value="NZ_NIHM01000011.1"/>
</dbReference>
<comment type="caution">
    <text evidence="4">The sequence shown here is derived from an EMBL/GenBank/DDBJ whole genome shotgun (WGS) entry which is preliminary data.</text>
</comment>
<dbReference type="Pfam" id="PF11760">
    <property type="entry name" value="CbiG_N"/>
    <property type="match status" value="1"/>
</dbReference>
<gene>
    <name evidence="4" type="ORF">CDL18_09185</name>
</gene>
<reference evidence="4 5" key="1">
    <citation type="journal article" date="2017" name="Genome Med.">
        <title>A novel Ruminococcus gnavus clade enriched in inflammatory bowel disease patients.</title>
        <authorList>
            <person name="Hall A.B."/>
            <person name="Yassour M."/>
            <person name="Sauk J."/>
            <person name="Garner A."/>
            <person name="Jiang X."/>
            <person name="Arthur T."/>
            <person name="Lagoudas G.K."/>
            <person name="Vatanen T."/>
            <person name="Fornelos N."/>
            <person name="Wilson R."/>
            <person name="Bertha M."/>
            <person name="Cohen M."/>
            <person name="Garber J."/>
            <person name="Khalili H."/>
            <person name="Gevers D."/>
            <person name="Ananthakrishnan A.N."/>
            <person name="Kugathasan S."/>
            <person name="Lander E.S."/>
            <person name="Blainey P."/>
            <person name="Vlamakis H."/>
            <person name="Xavier R.J."/>
            <person name="Huttenhower C."/>
        </authorList>
    </citation>
    <scope>NUCLEOTIDE SEQUENCE [LARGE SCALE GENOMIC DNA]</scope>
    <source>
        <strain evidence="4 5">RJX1118</strain>
    </source>
</reference>
<dbReference type="InterPro" id="IPR021745">
    <property type="entry name" value="CbiG_mid"/>
</dbReference>
<name>A0A2N5NHR3_MEDGN</name>
<dbReference type="Gene3D" id="3.40.50.11220">
    <property type="match status" value="1"/>
</dbReference>
<organism evidence="4 5">
    <name type="scientific">Mediterraneibacter gnavus</name>
    <name type="common">Ruminococcus gnavus</name>
    <dbReference type="NCBI Taxonomy" id="33038"/>
    <lineage>
        <taxon>Bacteria</taxon>
        <taxon>Bacillati</taxon>
        <taxon>Bacillota</taxon>
        <taxon>Clostridia</taxon>
        <taxon>Lachnospirales</taxon>
        <taxon>Lachnospiraceae</taxon>
        <taxon>Mediterraneibacter</taxon>
    </lineage>
</organism>
<dbReference type="InterPro" id="IPR052553">
    <property type="entry name" value="CbiG_hydrolase"/>
</dbReference>